<evidence type="ECO:0000256" key="2">
    <source>
        <dbReference type="ARBA" id="ARBA00022487"/>
    </source>
</evidence>
<proteinExistence type="inferred from homology"/>
<accession>A0A642UZS1</accession>
<dbReference type="InterPro" id="IPR000952">
    <property type="entry name" value="AB_hydrolase_4_CS"/>
</dbReference>
<evidence type="ECO:0000313" key="7">
    <source>
        <dbReference type="Proteomes" id="UP000449547"/>
    </source>
</evidence>
<comment type="caution">
    <text evidence="6">The sequence shown here is derived from an EMBL/GenBank/DDBJ whole genome shotgun (WGS) entry which is preliminary data.</text>
</comment>
<dbReference type="InterPro" id="IPR029058">
    <property type="entry name" value="AB_hydrolase_fold"/>
</dbReference>
<dbReference type="Pfam" id="PF00561">
    <property type="entry name" value="Abhydrolase_1"/>
    <property type="match status" value="1"/>
</dbReference>
<dbReference type="VEuPathDB" id="FungiDB:DIURU_000126"/>
<feature type="active site" description="Charge relay system" evidence="4">
    <location>
        <position position="368"/>
    </location>
</feature>
<evidence type="ECO:0000256" key="4">
    <source>
        <dbReference type="PIRSR" id="PIRSR005211-1"/>
    </source>
</evidence>
<evidence type="ECO:0000256" key="3">
    <source>
        <dbReference type="ARBA" id="ARBA00022801"/>
    </source>
</evidence>
<keyword evidence="7" id="KW-1185">Reference proteome</keyword>
<feature type="active site" description="Charge relay system" evidence="4">
    <location>
        <position position="234"/>
    </location>
</feature>
<dbReference type="GO" id="GO:0008126">
    <property type="term" value="F:acetylesterase activity"/>
    <property type="evidence" value="ECO:0007669"/>
    <property type="project" value="TreeGrafter"/>
</dbReference>
<keyword evidence="3" id="KW-0378">Hydrolase</keyword>
<reference evidence="6 7" key="1">
    <citation type="submission" date="2019-07" db="EMBL/GenBank/DDBJ databases">
        <title>Genome assembly of two rare yeast pathogens: Diutina rugosa and Trichomonascus ciferrii.</title>
        <authorList>
            <person name="Mixao V."/>
            <person name="Saus E."/>
            <person name="Hansen A."/>
            <person name="Lass-Flor C."/>
            <person name="Gabaldon T."/>
        </authorList>
    </citation>
    <scope>NUCLEOTIDE SEQUENCE [LARGE SCALE GENOMIC DNA]</scope>
    <source>
        <strain evidence="6 7">CBS 613</strain>
    </source>
</reference>
<dbReference type="EMBL" id="SWFT01000005">
    <property type="protein sequence ID" value="KAA8908583.1"/>
    <property type="molecule type" value="Genomic_DNA"/>
</dbReference>
<feature type="domain" description="AB hydrolase-1" evidence="5">
    <location>
        <begin position="151"/>
        <end position="396"/>
    </location>
</feature>
<organism evidence="6 7">
    <name type="scientific">Diutina rugosa</name>
    <name type="common">Yeast</name>
    <name type="synonym">Candida rugosa</name>
    <dbReference type="NCBI Taxonomy" id="5481"/>
    <lineage>
        <taxon>Eukaryota</taxon>
        <taxon>Fungi</taxon>
        <taxon>Dikarya</taxon>
        <taxon>Ascomycota</taxon>
        <taxon>Saccharomycotina</taxon>
        <taxon>Pichiomycetes</taxon>
        <taxon>Debaryomycetaceae</taxon>
        <taxon>Diutina</taxon>
    </lineage>
</organism>
<dbReference type="AlphaFoldDB" id="A0A642UZS1"/>
<dbReference type="PANTHER" id="PTHR10794">
    <property type="entry name" value="ABHYDROLASE DOMAIN-CONTAINING PROTEIN"/>
    <property type="match status" value="1"/>
</dbReference>
<dbReference type="RefSeq" id="XP_034015071.1">
    <property type="nucleotide sequence ID" value="XM_034153784.1"/>
</dbReference>
<dbReference type="GO" id="GO:0047372">
    <property type="term" value="F:monoacylglycerol lipase activity"/>
    <property type="evidence" value="ECO:0007669"/>
    <property type="project" value="TreeGrafter"/>
</dbReference>
<gene>
    <name evidence="6" type="ORF">DIURU_000126</name>
</gene>
<dbReference type="InterPro" id="IPR050960">
    <property type="entry name" value="AB_hydrolase_4_sf"/>
</dbReference>
<dbReference type="SUPFAM" id="SSF53474">
    <property type="entry name" value="alpha/beta-Hydrolases"/>
    <property type="match status" value="1"/>
</dbReference>
<dbReference type="GO" id="GO:0051792">
    <property type="term" value="P:medium-chain fatty acid biosynthetic process"/>
    <property type="evidence" value="ECO:0007669"/>
    <property type="project" value="TreeGrafter"/>
</dbReference>
<dbReference type="InterPro" id="IPR000073">
    <property type="entry name" value="AB_hydrolase_1"/>
</dbReference>
<protein>
    <recommendedName>
        <fullName evidence="5">AB hydrolase-1 domain-containing protein</fullName>
    </recommendedName>
</protein>
<dbReference type="OrthoDB" id="5954035at2759"/>
<dbReference type="Gene3D" id="3.40.50.1820">
    <property type="entry name" value="alpha/beta hydrolase"/>
    <property type="match status" value="1"/>
</dbReference>
<dbReference type="Proteomes" id="UP000449547">
    <property type="component" value="Unassembled WGS sequence"/>
</dbReference>
<comment type="similarity">
    <text evidence="1">Belongs to the AB hydrolase superfamily. AB hydrolase 4 family.</text>
</comment>
<dbReference type="GeneID" id="54778779"/>
<name>A0A642UZS1_DIURU</name>
<feature type="active site" description="Charge relay system" evidence="4">
    <location>
        <position position="396"/>
    </location>
</feature>
<dbReference type="PIRSF" id="PIRSF005211">
    <property type="entry name" value="Ab_hydro_YheT"/>
    <property type="match status" value="1"/>
</dbReference>
<dbReference type="OMA" id="GCCRTKI"/>
<evidence type="ECO:0000256" key="1">
    <source>
        <dbReference type="ARBA" id="ARBA00010884"/>
    </source>
</evidence>
<sequence>MVGGMLGWGFRANVQVHMADDKHSKELTTKDGSRLTLNELVHHLDVVDPSKKLWLNPLLFNGTLQTLYYAKSDASQKYQIYYGREVFHYKDEGICSLDWVIPPPESTEQFKQQYKETLPEGSPRLHPRSRYFSEDEIKARTQENQADITTPLVVILHGLGGGSHEPLIRNLAENIANKTNNTWDCVVINNRGCCRTKVTNGKLFNALSVDDIGEVVEALRARYPNRPLYAVGFSFGACMLANYLGTLPDNSLVHAAALVGCPWDLVDSAYHIQNSLTGRHLLNPALTTFLNKIVKNNFAELNKHSPYLFSEENLKLGMQQKRTWQFDSVYTCHTAGYASPWEYYREASPARRISKINIPTIALNSTDDPAVSVRLPSEEIAHNPNMVMVETDLGGHLGWVQSDGKFWCVEVVEEFFTLFDEKVK</sequence>
<evidence type="ECO:0000259" key="5">
    <source>
        <dbReference type="Pfam" id="PF00561"/>
    </source>
</evidence>
<dbReference type="PROSITE" id="PS01133">
    <property type="entry name" value="UPF0017"/>
    <property type="match status" value="1"/>
</dbReference>
<evidence type="ECO:0000313" key="6">
    <source>
        <dbReference type="EMBL" id="KAA8908583.1"/>
    </source>
</evidence>
<keyword evidence="2" id="KW-0719">Serine esterase</keyword>
<dbReference type="GO" id="GO:0051793">
    <property type="term" value="P:medium-chain fatty acid catabolic process"/>
    <property type="evidence" value="ECO:0007669"/>
    <property type="project" value="TreeGrafter"/>
</dbReference>
<dbReference type="InterPro" id="IPR012020">
    <property type="entry name" value="ABHD4"/>
</dbReference>
<dbReference type="PANTHER" id="PTHR10794:SF44">
    <property type="entry name" value="MEDIUM-CHAIN FATTY ACID ETHYL ESTER SYNTHASE_ESTERASE 1-RELATED"/>
    <property type="match status" value="1"/>
</dbReference>